<evidence type="ECO:0000256" key="3">
    <source>
        <dbReference type="ARBA" id="ARBA00022692"/>
    </source>
</evidence>
<feature type="signal peptide" evidence="10">
    <location>
        <begin position="1"/>
        <end position="19"/>
    </location>
</feature>
<reference evidence="12 13" key="1">
    <citation type="submission" date="2019-01" db="EMBL/GenBank/DDBJ databases">
        <title>A draft genome assembly of the solar-powered sea slug Elysia chlorotica.</title>
        <authorList>
            <person name="Cai H."/>
            <person name="Li Q."/>
            <person name="Fang X."/>
            <person name="Li J."/>
            <person name="Curtis N.E."/>
            <person name="Altenburger A."/>
            <person name="Shibata T."/>
            <person name="Feng M."/>
            <person name="Maeda T."/>
            <person name="Schwartz J.A."/>
            <person name="Shigenobu S."/>
            <person name="Lundholm N."/>
            <person name="Nishiyama T."/>
            <person name="Yang H."/>
            <person name="Hasebe M."/>
            <person name="Li S."/>
            <person name="Pierce S.K."/>
            <person name="Wang J."/>
        </authorList>
    </citation>
    <scope>NUCLEOTIDE SEQUENCE [LARGE SCALE GENOMIC DNA]</scope>
    <source>
        <strain evidence="12">EC2010</strain>
        <tissue evidence="12">Whole organism of an adult</tissue>
    </source>
</reference>
<keyword evidence="9" id="KW-1003">Cell membrane</keyword>
<dbReference type="STRING" id="188477.A0A3S1B7S6"/>
<dbReference type="GO" id="GO:0005886">
    <property type="term" value="C:plasma membrane"/>
    <property type="evidence" value="ECO:0007669"/>
    <property type="project" value="UniProtKB-UniRule"/>
</dbReference>
<keyword evidence="6" id="KW-0472">Membrane</keyword>
<keyword evidence="13" id="KW-1185">Reference proteome</keyword>
<evidence type="ECO:0000256" key="2">
    <source>
        <dbReference type="ARBA" id="ARBA00006794"/>
    </source>
</evidence>
<evidence type="ECO:0000313" key="13">
    <source>
        <dbReference type="Proteomes" id="UP000271974"/>
    </source>
</evidence>
<dbReference type="GO" id="GO:0070062">
    <property type="term" value="C:extracellular exosome"/>
    <property type="evidence" value="ECO:0007669"/>
    <property type="project" value="TreeGrafter"/>
</dbReference>
<dbReference type="InterPro" id="IPR007084">
    <property type="entry name" value="BRICHOS_dom"/>
</dbReference>
<evidence type="ECO:0000256" key="5">
    <source>
        <dbReference type="ARBA" id="ARBA00022989"/>
    </source>
</evidence>
<name>A0A3S1B7S6_ELYCH</name>
<keyword evidence="5" id="KW-1133">Transmembrane helix</keyword>
<dbReference type="EMBL" id="RQTK01000319">
    <property type="protein sequence ID" value="RUS81820.1"/>
    <property type="molecule type" value="Genomic_DNA"/>
</dbReference>
<evidence type="ECO:0000256" key="6">
    <source>
        <dbReference type="ARBA" id="ARBA00023136"/>
    </source>
</evidence>
<proteinExistence type="inferred from homology"/>
<comment type="caution">
    <text evidence="12">The sequence shown here is derived from an EMBL/GenBank/DDBJ whole genome shotgun (WGS) entry which is preliminary data.</text>
</comment>
<dbReference type="GO" id="GO:0042985">
    <property type="term" value="P:negative regulation of amyloid precursor protein biosynthetic process"/>
    <property type="evidence" value="ECO:0007669"/>
    <property type="project" value="TreeGrafter"/>
</dbReference>
<evidence type="ECO:0000256" key="10">
    <source>
        <dbReference type="SAM" id="SignalP"/>
    </source>
</evidence>
<evidence type="ECO:0000256" key="9">
    <source>
        <dbReference type="RuleBase" id="RU367061"/>
    </source>
</evidence>
<dbReference type="InterPro" id="IPR040145">
    <property type="entry name" value="ITM2"/>
</dbReference>
<dbReference type="PANTHER" id="PTHR10962:SF1">
    <property type="entry name" value="INTEGRAL MEMBRANE PROTEIN 2"/>
    <property type="match status" value="1"/>
</dbReference>
<comment type="subcellular location">
    <subcellularLocation>
        <location evidence="1 9">Membrane</location>
        <topology evidence="1 9">Single-pass type II membrane protein</topology>
    </subcellularLocation>
</comment>
<organism evidence="12 13">
    <name type="scientific">Elysia chlorotica</name>
    <name type="common">Eastern emerald elysia</name>
    <name type="synonym">Sea slug</name>
    <dbReference type="NCBI Taxonomy" id="188477"/>
    <lineage>
        <taxon>Eukaryota</taxon>
        <taxon>Metazoa</taxon>
        <taxon>Spiralia</taxon>
        <taxon>Lophotrochozoa</taxon>
        <taxon>Mollusca</taxon>
        <taxon>Gastropoda</taxon>
        <taxon>Heterobranchia</taxon>
        <taxon>Euthyneura</taxon>
        <taxon>Panpulmonata</taxon>
        <taxon>Sacoglossa</taxon>
        <taxon>Placobranchoidea</taxon>
        <taxon>Plakobranchidae</taxon>
        <taxon>Elysia</taxon>
    </lineage>
</organism>
<keyword evidence="7" id="KW-1015">Disulfide bond</keyword>
<protein>
    <recommendedName>
        <fullName evidence="9">Integral membrane protein 2</fullName>
    </recommendedName>
</protein>
<evidence type="ECO:0000256" key="4">
    <source>
        <dbReference type="ARBA" id="ARBA00022968"/>
    </source>
</evidence>
<feature type="chain" id="PRO_5018618848" description="Integral membrane protein 2" evidence="10">
    <location>
        <begin position="20"/>
        <end position="238"/>
    </location>
</feature>
<evidence type="ECO:0000256" key="7">
    <source>
        <dbReference type="ARBA" id="ARBA00023157"/>
    </source>
</evidence>
<keyword evidence="10" id="KW-0732">Signal</keyword>
<keyword evidence="4 9" id="KW-0735">Signal-anchor</keyword>
<evidence type="ECO:0000256" key="1">
    <source>
        <dbReference type="ARBA" id="ARBA00004606"/>
    </source>
</evidence>
<feature type="domain" description="BRICHOS" evidence="11">
    <location>
        <begin position="93"/>
        <end position="176"/>
    </location>
</feature>
<dbReference type="PANTHER" id="PTHR10962">
    <property type="entry name" value="INTEGRAL TRANSMEMBRANE PROTEIN 2"/>
    <property type="match status" value="1"/>
</dbReference>
<keyword evidence="3" id="KW-0812">Transmembrane</keyword>
<gene>
    <name evidence="12" type="ORF">EGW08_010412</name>
</gene>
<dbReference type="GO" id="GO:0005794">
    <property type="term" value="C:Golgi apparatus"/>
    <property type="evidence" value="ECO:0007669"/>
    <property type="project" value="TreeGrafter"/>
</dbReference>
<keyword evidence="8" id="KW-0325">Glycoprotein</keyword>
<dbReference type="GO" id="GO:0001540">
    <property type="term" value="F:amyloid-beta binding"/>
    <property type="evidence" value="ECO:0007669"/>
    <property type="project" value="TreeGrafter"/>
</dbReference>
<comment type="similarity">
    <text evidence="2 9">Belongs to the ITM2 family.</text>
</comment>
<dbReference type="AlphaFoldDB" id="A0A3S1B7S6"/>
<evidence type="ECO:0000256" key="8">
    <source>
        <dbReference type="ARBA" id="ARBA00023180"/>
    </source>
</evidence>
<accession>A0A3S1B7S6</accession>
<sequence length="238" mass="27230">MHMLLALIILGVLALGAIGSIVLYRHLNKKVYTGRCGNEFYDPVFHEGLDTSQAQARTSRSQVLNDYVDEDITVCPEEKYEEIHTPAFDEVRETFIVHDFVSNYTAIIDHEARRCLVRTIRQDIVGPNAFVLQIEEKTPFGLRVSTTVVRQDAIIKTWNYPRPYGKRIAEACFRYDFFTLELYFHGMKKRSPTRRSQKAALGKPVGTYAVFTNNATHQTLYKIRVFEPVASVKPVALP</sequence>
<evidence type="ECO:0000313" key="12">
    <source>
        <dbReference type="EMBL" id="RUS81820.1"/>
    </source>
</evidence>
<dbReference type="Pfam" id="PF04089">
    <property type="entry name" value="BRICHOS"/>
    <property type="match status" value="1"/>
</dbReference>
<dbReference type="Proteomes" id="UP000271974">
    <property type="component" value="Unassembled WGS sequence"/>
</dbReference>
<dbReference type="OrthoDB" id="9982095at2759"/>
<evidence type="ECO:0000259" key="11">
    <source>
        <dbReference type="Pfam" id="PF04089"/>
    </source>
</evidence>